<reference evidence="2 3" key="1">
    <citation type="submission" date="2017-10" db="EMBL/GenBank/DDBJ databases">
        <title>Novel microbial diversity and functional potential in the marine mammal oral microbiome.</title>
        <authorList>
            <person name="Dudek N.K."/>
            <person name="Sun C.L."/>
            <person name="Burstein D."/>
            <person name="Kantor R.S."/>
            <person name="Aliaga Goltsman D.S."/>
            <person name="Bik E.M."/>
            <person name="Thomas B.C."/>
            <person name="Banfield J.F."/>
            <person name="Relman D.A."/>
        </authorList>
    </citation>
    <scope>NUCLEOTIDE SEQUENCE [LARGE SCALE GENOMIC DNA]</scope>
    <source>
        <strain evidence="2">DOLJORAL78_50_517</strain>
    </source>
</reference>
<protein>
    <submittedName>
        <fullName evidence="2">Uncharacterized protein</fullName>
    </submittedName>
</protein>
<comment type="caution">
    <text evidence="2">The sequence shown here is derived from an EMBL/GenBank/DDBJ whole genome shotgun (WGS) entry which is preliminary data.</text>
</comment>
<dbReference type="AlphaFoldDB" id="A0A2G6PFJ5"/>
<keyword evidence="1" id="KW-0812">Transmembrane</keyword>
<name>A0A2G6PFJ5_9GAMM</name>
<gene>
    <name evidence="2" type="ORF">CSA09_02405</name>
</gene>
<dbReference type="Proteomes" id="UP000229278">
    <property type="component" value="Unassembled WGS sequence"/>
</dbReference>
<keyword evidence="1" id="KW-0472">Membrane</keyword>
<feature type="transmembrane region" description="Helical" evidence="1">
    <location>
        <begin position="6"/>
        <end position="25"/>
    </location>
</feature>
<dbReference type="EMBL" id="PDTV01000005">
    <property type="protein sequence ID" value="PIE83341.1"/>
    <property type="molecule type" value="Genomic_DNA"/>
</dbReference>
<accession>A0A2G6PFJ5</accession>
<evidence type="ECO:0000313" key="3">
    <source>
        <dbReference type="Proteomes" id="UP000229278"/>
    </source>
</evidence>
<keyword evidence="1" id="KW-1133">Transmembrane helix</keyword>
<proteinExistence type="predicted"/>
<feature type="transmembrane region" description="Helical" evidence="1">
    <location>
        <begin position="37"/>
        <end position="56"/>
    </location>
</feature>
<evidence type="ECO:0000313" key="2">
    <source>
        <dbReference type="EMBL" id="PIE83341.1"/>
    </source>
</evidence>
<organism evidence="2 3">
    <name type="scientific">Candidatus Contendibacter odensensis</name>
    <dbReference type="NCBI Taxonomy" id="1400860"/>
    <lineage>
        <taxon>Bacteria</taxon>
        <taxon>Pseudomonadati</taxon>
        <taxon>Pseudomonadota</taxon>
        <taxon>Gammaproteobacteria</taxon>
        <taxon>Candidatus Competibacteraceae</taxon>
        <taxon>Candidatus Contendibacter</taxon>
    </lineage>
</organism>
<sequence length="79" mass="9079">MQRNDILAFITSLGITGLLVWGLVYFITEWWSRLPKLVALTICILIAIMVIGYPIFSLARWSDHYLERTKAAKGNKETH</sequence>
<evidence type="ECO:0000256" key="1">
    <source>
        <dbReference type="SAM" id="Phobius"/>
    </source>
</evidence>